<feature type="transmembrane region" description="Helical" evidence="5">
    <location>
        <begin position="361"/>
        <end position="389"/>
    </location>
</feature>
<dbReference type="InterPro" id="IPR050368">
    <property type="entry name" value="ClC-type_chloride_channel"/>
</dbReference>
<comment type="caution">
    <text evidence="6">The sequence shown here is derived from an EMBL/GenBank/DDBJ whole genome shotgun (WGS) entry which is preliminary data.</text>
</comment>
<dbReference type="Gene3D" id="1.10.3080.10">
    <property type="entry name" value="Clc chloride channel"/>
    <property type="match status" value="1"/>
</dbReference>
<keyword evidence="2 5" id="KW-0812">Transmembrane</keyword>
<feature type="transmembrane region" description="Helical" evidence="5">
    <location>
        <begin position="265"/>
        <end position="286"/>
    </location>
</feature>
<feature type="transmembrane region" description="Helical" evidence="5">
    <location>
        <begin position="396"/>
        <end position="415"/>
    </location>
</feature>
<evidence type="ECO:0000256" key="5">
    <source>
        <dbReference type="SAM" id="Phobius"/>
    </source>
</evidence>
<keyword evidence="3 5" id="KW-1133">Transmembrane helix</keyword>
<dbReference type="SUPFAM" id="SSF81340">
    <property type="entry name" value="Clc chloride channel"/>
    <property type="match status" value="1"/>
</dbReference>
<feature type="non-terminal residue" evidence="6">
    <location>
        <position position="425"/>
    </location>
</feature>
<keyword evidence="7" id="KW-1185">Reference proteome</keyword>
<gene>
    <name evidence="6" type="ORF">HF577_28540</name>
</gene>
<feature type="transmembrane region" description="Helical" evidence="5">
    <location>
        <begin position="58"/>
        <end position="77"/>
    </location>
</feature>
<evidence type="ECO:0000256" key="4">
    <source>
        <dbReference type="ARBA" id="ARBA00023136"/>
    </source>
</evidence>
<accession>A0ABX1RKY4</accession>
<feature type="transmembrane region" description="Helical" evidence="5">
    <location>
        <begin position="337"/>
        <end position="355"/>
    </location>
</feature>
<dbReference type="Pfam" id="PF00654">
    <property type="entry name" value="Voltage_CLC"/>
    <property type="match status" value="1"/>
</dbReference>
<organism evidence="6 7">
    <name type="scientific">Pseudonocardia xinjiangensis</name>
    <dbReference type="NCBI Taxonomy" id="75289"/>
    <lineage>
        <taxon>Bacteria</taxon>
        <taxon>Bacillati</taxon>
        <taxon>Actinomycetota</taxon>
        <taxon>Actinomycetes</taxon>
        <taxon>Pseudonocardiales</taxon>
        <taxon>Pseudonocardiaceae</taxon>
        <taxon>Pseudonocardia</taxon>
    </lineage>
</organism>
<sequence>MTTNAPAAGTRAYLRLVLFGAVIGAPAALLAASFLALVTTVQRWLWHGVPAAIGQSTPPWYLVLGLPLVGAAIVAAGRKLLPGDGGHKPLAGMSTASLPLREIPGVAVAAFGTLVFGAVLGPEAPLIALGCAVGAVVARLGRLDAKQAGLLTTAGAFSAVSALFGGPLVASFLLVEGGVGMGAALIPALLPGLVAAAVGYLVFVGLGDWGGLGTTALTVPDLPPYPETTVLDLAVAVAVGVVVAVVIGAARRLAAAVEVQSRGRIAVPLFAGALCVGALALAVRALGGDSQDLLFSGQSALPSLDAQTSVWTLVILLVAKALAYAVCLGCGFRGGPIFPSIFLGIGVAMVPAILLGQSPTIAVAVGAAAGMVATTRLLFAPVLFATILVGTGSHDAVPGAVLAAAAAWLTLNAMGGSPTPNTTPA</sequence>
<dbReference type="Proteomes" id="UP001296706">
    <property type="component" value="Unassembled WGS sequence"/>
</dbReference>
<dbReference type="PANTHER" id="PTHR43427">
    <property type="entry name" value="CHLORIDE CHANNEL PROTEIN CLC-E"/>
    <property type="match status" value="1"/>
</dbReference>
<name>A0ABX1RKY4_9PSEU</name>
<feature type="transmembrane region" description="Helical" evidence="5">
    <location>
        <begin position="98"/>
        <end position="120"/>
    </location>
</feature>
<evidence type="ECO:0000256" key="2">
    <source>
        <dbReference type="ARBA" id="ARBA00022692"/>
    </source>
</evidence>
<evidence type="ECO:0000313" key="7">
    <source>
        <dbReference type="Proteomes" id="UP001296706"/>
    </source>
</evidence>
<feature type="transmembrane region" description="Helical" evidence="5">
    <location>
        <begin position="150"/>
        <end position="175"/>
    </location>
</feature>
<feature type="transmembrane region" description="Helical" evidence="5">
    <location>
        <begin position="310"/>
        <end position="330"/>
    </location>
</feature>
<comment type="subcellular location">
    <subcellularLocation>
        <location evidence="1">Membrane</location>
        <topology evidence="1">Multi-pass membrane protein</topology>
    </subcellularLocation>
</comment>
<keyword evidence="4 5" id="KW-0472">Membrane</keyword>
<evidence type="ECO:0000256" key="3">
    <source>
        <dbReference type="ARBA" id="ARBA00022989"/>
    </source>
</evidence>
<feature type="transmembrane region" description="Helical" evidence="5">
    <location>
        <begin position="12"/>
        <end position="38"/>
    </location>
</feature>
<evidence type="ECO:0000256" key="1">
    <source>
        <dbReference type="ARBA" id="ARBA00004141"/>
    </source>
</evidence>
<dbReference type="InterPro" id="IPR014743">
    <property type="entry name" value="Cl-channel_core"/>
</dbReference>
<protein>
    <submittedName>
        <fullName evidence="6">Chloride channel protein</fullName>
    </submittedName>
</protein>
<dbReference type="InterPro" id="IPR001807">
    <property type="entry name" value="ClC"/>
</dbReference>
<proteinExistence type="predicted"/>
<dbReference type="EMBL" id="JAAXKY010000126">
    <property type="protein sequence ID" value="NMH81028.1"/>
    <property type="molecule type" value="Genomic_DNA"/>
</dbReference>
<feature type="transmembrane region" description="Helical" evidence="5">
    <location>
        <begin position="233"/>
        <end position="253"/>
    </location>
</feature>
<dbReference type="CDD" id="cd00400">
    <property type="entry name" value="Voltage_gated_ClC"/>
    <property type="match status" value="1"/>
</dbReference>
<feature type="transmembrane region" description="Helical" evidence="5">
    <location>
        <begin position="182"/>
        <end position="203"/>
    </location>
</feature>
<dbReference type="RefSeq" id="WP_169399072.1">
    <property type="nucleotide sequence ID" value="NZ_JAAXKY010000126.1"/>
</dbReference>
<reference evidence="6 7" key="1">
    <citation type="submission" date="2020-04" db="EMBL/GenBank/DDBJ databases">
        <authorList>
            <person name="Klaysubun C."/>
            <person name="Duangmal K."/>
            <person name="Lipun K."/>
        </authorList>
    </citation>
    <scope>NUCLEOTIDE SEQUENCE [LARGE SCALE GENOMIC DNA]</scope>
    <source>
        <strain evidence="6 7">JCM 11839</strain>
    </source>
</reference>
<evidence type="ECO:0000313" key="6">
    <source>
        <dbReference type="EMBL" id="NMH81028.1"/>
    </source>
</evidence>